<feature type="domain" description="AB hydrolase-1" evidence="6">
    <location>
        <begin position="13"/>
        <end position="227"/>
    </location>
</feature>
<dbReference type="SUPFAM" id="SSF53474">
    <property type="entry name" value="alpha/beta-Hydrolases"/>
    <property type="match status" value="1"/>
</dbReference>
<comment type="similarity">
    <text evidence="5">Belongs to the AB hydrolase superfamily. Carboxylesterase BioH family.</text>
</comment>
<dbReference type="InterPro" id="IPR000073">
    <property type="entry name" value="AB_hydrolase_1"/>
</dbReference>
<comment type="subcellular location">
    <subcellularLocation>
        <location evidence="5">Cytoplasm</location>
    </subcellularLocation>
</comment>
<dbReference type="HAMAP" id="MF_01260">
    <property type="entry name" value="Carboxylester"/>
    <property type="match status" value="1"/>
</dbReference>
<feature type="binding site" evidence="5">
    <location>
        <position position="20"/>
    </location>
    <ligand>
        <name>substrate</name>
    </ligand>
</feature>
<dbReference type="EC" id="3.1.1.85" evidence="5"/>
<dbReference type="AlphaFoldDB" id="A0A0W0ZG40"/>
<keyword evidence="3 5" id="KW-0093">Biotin biosynthesis</keyword>
<dbReference type="STRING" id="947033.Lste_1301"/>
<comment type="catalytic activity">
    <reaction evidence="5">
        <text>6-carboxyhexanoyl-[ACP] methyl ester + H2O = 6-carboxyhexanoyl-[ACP] + methanol + H(+)</text>
        <dbReference type="Rhea" id="RHEA:42700"/>
        <dbReference type="Rhea" id="RHEA-COMP:9955"/>
        <dbReference type="Rhea" id="RHEA-COMP:10186"/>
        <dbReference type="ChEBI" id="CHEBI:15377"/>
        <dbReference type="ChEBI" id="CHEBI:15378"/>
        <dbReference type="ChEBI" id="CHEBI:17790"/>
        <dbReference type="ChEBI" id="CHEBI:78846"/>
        <dbReference type="ChEBI" id="CHEBI:82735"/>
        <dbReference type="EC" id="3.1.1.85"/>
    </reaction>
</comment>
<evidence type="ECO:0000313" key="7">
    <source>
        <dbReference type="EMBL" id="KTD68143.1"/>
    </source>
</evidence>
<dbReference type="PANTHER" id="PTHR43194:SF5">
    <property type="entry name" value="PIMELOYL-[ACYL-CARRIER PROTEIN] METHYL ESTER ESTERASE"/>
    <property type="match status" value="1"/>
</dbReference>
<evidence type="ECO:0000256" key="3">
    <source>
        <dbReference type="ARBA" id="ARBA00022756"/>
    </source>
</evidence>
<comment type="function">
    <text evidence="5">The physiological role of BioH is to remove the methyl group introduced by BioC when the pimeloyl moiety is complete. It allows to synthesize pimeloyl-ACP via the fatty acid synthetic pathway through the hydrolysis of the ester bonds of pimeloyl-ACP esters.</text>
</comment>
<proteinExistence type="inferred from homology"/>
<dbReference type="Pfam" id="PF00561">
    <property type="entry name" value="Abhydrolase_1"/>
    <property type="match status" value="1"/>
</dbReference>
<dbReference type="Proteomes" id="UP000054926">
    <property type="component" value="Unassembled WGS sequence"/>
</dbReference>
<dbReference type="Gene3D" id="3.40.50.1820">
    <property type="entry name" value="alpha/beta hydrolase"/>
    <property type="match status" value="1"/>
</dbReference>
<comment type="pathway">
    <text evidence="5">Cofactor biosynthesis; biotin biosynthesis.</text>
</comment>
<feature type="active site" description="Nucleophile" evidence="5">
    <location>
        <position position="78"/>
    </location>
</feature>
<gene>
    <name evidence="5 7" type="primary">bioH</name>
    <name evidence="7" type="ORF">Lste_1301</name>
</gene>
<comment type="caution">
    <text evidence="7">The sequence shown here is derived from an EMBL/GenBank/DDBJ whole genome shotgun (WGS) entry which is preliminary data.</text>
</comment>
<dbReference type="InterPro" id="IPR010076">
    <property type="entry name" value="BioH"/>
</dbReference>
<dbReference type="EMBL" id="LNYY01000019">
    <property type="protein sequence ID" value="KTD68143.1"/>
    <property type="molecule type" value="Genomic_DNA"/>
</dbReference>
<evidence type="ECO:0000313" key="8">
    <source>
        <dbReference type="Proteomes" id="UP000054926"/>
    </source>
</evidence>
<reference evidence="7 8" key="1">
    <citation type="submission" date="2015-11" db="EMBL/GenBank/DDBJ databases">
        <title>Genomic analysis of 38 Legionella species identifies large and diverse effector repertoires.</title>
        <authorList>
            <person name="Burstein D."/>
            <person name="Amaro F."/>
            <person name="Zusman T."/>
            <person name="Lifshitz Z."/>
            <person name="Cohen O."/>
            <person name="Gilbert J.A."/>
            <person name="Pupko T."/>
            <person name="Shuman H.A."/>
            <person name="Segal G."/>
        </authorList>
    </citation>
    <scope>NUCLEOTIDE SEQUENCE [LARGE SCALE GENOMIC DNA]</scope>
    <source>
        <strain evidence="7 8">IMVS3376</strain>
    </source>
</reference>
<evidence type="ECO:0000256" key="5">
    <source>
        <dbReference type="HAMAP-Rule" id="MF_01260"/>
    </source>
</evidence>
<sequence length="242" mass="28001">MNINIHSYGEGFPLVFLHGWGFDSRIWLPLMPKLLLMNYQVILIDLPGFGHSPIMDWNSFKEFLVNQLPNQFALVGWSMGGLYAMRFAVEEPDRITHLINVTSSPRFLHDDLWPGVSQYVFKKFYKNLLEAPHDTLKEFMELNGLSAADRLQHLPDKLPSPGGLALGLKILETWDLRAELKQFNKPTCFMFGRLDPIVPIKTMNTMQLSYPEFNYILFKRAAHMPFLSQVDLFIEEIRGLIK</sequence>
<accession>A0A0W0ZG40</accession>
<feature type="binding site" evidence="5">
    <location>
        <begin position="78"/>
        <end position="79"/>
    </location>
    <ligand>
        <name>substrate</name>
    </ligand>
</feature>
<dbReference type="GO" id="GO:0009102">
    <property type="term" value="P:biotin biosynthetic process"/>
    <property type="evidence" value="ECO:0007669"/>
    <property type="project" value="UniProtKB-UniRule"/>
</dbReference>
<dbReference type="GO" id="GO:0005737">
    <property type="term" value="C:cytoplasm"/>
    <property type="evidence" value="ECO:0007669"/>
    <property type="project" value="UniProtKB-SubCell"/>
</dbReference>
<keyword evidence="2 5" id="KW-0963">Cytoplasm</keyword>
<evidence type="ECO:0000256" key="4">
    <source>
        <dbReference type="ARBA" id="ARBA00022801"/>
    </source>
</evidence>
<evidence type="ECO:0000259" key="6">
    <source>
        <dbReference type="Pfam" id="PF00561"/>
    </source>
</evidence>
<feature type="binding site" evidence="5">
    <location>
        <position position="223"/>
    </location>
    <ligand>
        <name>substrate</name>
    </ligand>
</feature>
<dbReference type="RefSeq" id="WP_058510260.1">
    <property type="nucleotide sequence ID" value="NZ_LNYY01000019.1"/>
</dbReference>
<dbReference type="GO" id="GO:0090499">
    <property type="term" value="F:pimelyl-[acyl-carrier protein] methyl ester esterase activity"/>
    <property type="evidence" value="ECO:0007669"/>
    <property type="project" value="UniProtKB-EC"/>
</dbReference>
<keyword evidence="8" id="KW-1185">Reference proteome</keyword>
<keyword evidence="4 5" id="KW-0378">Hydrolase</keyword>
<evidence type="ECO:0000256" key="1">
    <source>
        <dbReference type="ARBA" id="ARBA00022487"/>
    </source>
</evidence>
<dbReference type="PATRIC" id="fig|947033.5.peg.1386"/>
<evidence type="ECO:0000256" key="2">
    <source>
        <dbReference type="ARBA" id="ARBA00022490"/>
    </source>
</evidence>
<comment type="subunit">
    <text evidence="5">Monomer.</text>
</comment>
<comment type="caution">
    <text evidence="5">Lacks conserved residue(s) required for the propagation of feature annotation.</text>
</comment>
<feature type="active site" evidence="5">
    <location>
        <position position="223"/>
    </location>
</feature>
<dbReference type="InterPro" id="IPR029058">
    <property type="entry name" value="AB_hydrolase_fold"/>
</dbReference>
<organism evidence="7 8">
    <name type="scientific">Legionella steelei</name>
    <dbReference type="NCBI Taxonomy" id="947033"/>
    <lineage>
        <taxon>Bacteria</taxon>
        <taxon>Pseudomonadati</taxon>
        <taxon>Pseudomonadota</taxon>
        <taxon>Gammaproteobacteria</taxon>
        <taxon>Legionellales</taxon>
        <taxon>Legionellaceae</taxon>
        <taxon>Legionella</taxon>
    </lineage>
</organism>
<dbReference type="PANTHER" id="PTHR43194">
    <property type="entry name" value="HYDROLASE ALPHA/BETA FOLD FAMILY"/>
    <property type="match status" value="1"/>
</dbReference>
<dbReference type="PRINTS" id="PR00111">
    <property type="entry name" value="ABHYDROLASE"/>
</dbReference>
<protein>
    <recommendedName>
        <fullName evidence="5">Pimeloyl-[acyl-carrier protein] methyl ester esterase</fullName>
        <ecNumber evidence="5">3.1.1.85</ecNumber>
    </recommendedName>
    <alternativeName>
        <fullName evidence="5">Biotin synthesis protein BioH</fullName>
    </alternativeName>
    <alternativeName>
        <fullName evidence="5">Carboxylesterase BioH</fullName>
    </alternativeName>
</protein>
<feature type="active site" evidence="5">
    <location>
        <position position="195"/>
    </location>
</feature>
<dbReference type="InterPro" id="IPR050228">
    <property type="entry name" value="Carboxylesterase_BioH"/>
</dbReference>
<keyword evidence="1 5" id="KW-0719">Serine esterase</keyword>
<dbReference type="OrthoDB" id="9780744at2"/>
<name>A0A0W0ZG40_9GAMM</name>